<keyword evidence="5" id="KW-1185">Reference proteome</keyword>
<gene>
    <name evidence="4" type="ORF">GCM10022407_35450</name>
</gene>
<evidence type="ECO:0000256" key="3">
    <source>
        <dbReference type="SAM" id="SignalP"/>
    </source>
</evidence>
<keyword evidence="1" id="KW-0175">Coiled coil</keyword>
<comment type="caution">
    <text evidence="4">The sequence shown here is derived from an EMBL/GenBank/DDBJ whole genome shotgun (WGS) entry which is preliminary data.</text>
</comment>
<evidence type="ECO:0000313" key="5">
    <source>
        <dbReference type="Proteomes" id="UP001501556"/>
    </source>
</evidence>
<evidence type="ECO:0000256" key="2">
    <source>
        <dbReference type="SAM" id="MobiDB-lite"/>
    </source>
</evidence>
<keyword evidence="3" id="KW-0732">Signal</keyword>
<feature type="signal peptide" evidence="3">
    <location>
        <begin position="1"/>
        <end position="24"/>
    </location>
</feature>
<proteinExistence type="predicted"/>
<reference evidence="5" key="1">
    <citation type="journal article" date="2019" name="Int. J. Syst. Evol. Microbiol.">
        <title>The Global Catalogue of Microorganisms (GCM) 10K type strain sequencing project: providing services to taxonomists for standard genome sequencing and annotation.</title>
        <authorList>
            <consortium name="The Broad Institute Genomics Platform"/>
            <consortium name="The Broad Institute Genome Sequencing Center for Infectious Disease"/>
            <person name="Wu L."/>
            <person name="Ma J."/>
        </authorList>
    </citation>
    <scope>NUCLEOTIDE SEQUENCE [LARGE SCALE GENOMIC DNA]</scope>
    <source>
        <strain evidence="5">JCM 17217</strain>
    </source>
</reference>
<feature type="compositionally biased region" description="Polar residues" evidence="2">
    <location>
        <begin position="60"/>
        <end position="79"/>
    </location>
</feature>
<dbReference type="EMBL" id="BAABDI010000031">
    <property type="protein sequence ID" value="GAA3987707.1"/>
    <property type="molecule type" value="Genomic_DNA"/>
</dbReference>
<organism evidence="4 5">
    <name type="scientific">Hymenobacter antarcticus</name>
    <dbReference type="NCBI Taxonomy" id="486270"/>
    <lineage>
        <taxon>Bacteria</taxon>
        <taxon>Pseudomonadati</taxon>
        <taxon>Bacteroidota</taxon>
        <taxon>Cytophagia</taxon>
        <taxon>Cytophagales</taxon>
        <taxon>Hymenobacteraceae</taxon>
        <taxon>Hymenobacter</taxon>
    </lineage>
</organism>
<name>A0ABP7QTU7_9BACT</name>
<evidence type="ECO:0000313" key="4">
    <source>
        <dbReference type="EMBL" id="GAA3987707.1"/>
    </source>
</evidence>
<feature type="region of interest" description="Disordered" evidence="2">
    <location>
        <begin position="53"/>
        <end position="81"/>
    </location>
</feature>
<feature type="coiled-coil region" evidence="1">
    <location>
        <begin position="23"/>
        <end position="50"/>
    </location>
</feature>
<accession>A0ABP7QTU7</accession>
<evidence type="ECO:0000256" key="1">
    <source>
        <dbReference type="SAM" id="Coils"/>
    </source>
</evidence>
<protein>
    <submittedName>
        <fullName evidence="4">Uncharacterized protein</fullName>
    </submittedName>
</protein>
<dbReference type="RefSeq" id="WP_345126462.1">
    <property type="nucleotide sequence ID" value="NZ_BAABDI010000031.1"/>
</dbReference>
<dbReference type="Proteomes" id="UP001501556">
    <property type="component" value="Unassembled WGS sequence"/>
</dbReference>
<sequence length="204" mass="21682">MSHYFPTLATGILGLLLSASPAFAQTTDECEKLKNDNAKLKFENANLKKGIIARSPANAPVQTSERTATSSAPTGSTLAGQPAKRQTAYKVEYALVKCQGNAKSQTVTITLLLTNAGANQVRRFTGLKAVDDQGEEYMASETKIGSSTSYSTLATGVPVKATAIIPKILSTTRKLNLVTCSIYGEGHPGGTIPIEFRDVVISWK</sequence>
<feature type="chain" id="PRO_5045558906" evidence="3">
    <location>
        <begin position="25"/>
        <end position="204"/>
    </location>
</feature>